<dbReference type="Pfam" id="PF13088">
    <property type="entry name" value="BNR_2"/>
    <property type="match status" value="1"/>
</dbReference>
<proteinExistence type="predicted"/>
<keyword evidence="4" id="KW-1185">Reference proteome</keyword>
<reference evidence="3 4" key="1">
    <citation type="journal article" date="2015" name="Genome Biol. Evol.">
        <title>Comparative Genomics of a Bacterivorous Green Alga Reveals Evolutionary Causalities and Consequences of Phago-Mixotrophic Mode of Nutrition.</title>
        <authorList>
            <person name="Burns J.A."/>
            <person name="Paasch A."/>
            <person name="Narechania A."/>
            <person name="Kim E."/>
        </authorList>
    </citation>
    <scope>NUCLEOTIDE SEQUENCE [LARGE SCALE GENOMIC DNA]</scope>
    <source>
        <strain evidence="3 4">PLY_AMNH</strain>
    </source>
</reference>
<dbReference type="Proteomes" id="UP001190700">
    <property type="component" value="Unassembled WGS sequence"/>
</dbReference>
<comment type="caution">
    <text evidence="3">The sequence shown here is derived from an EMBL/GenBank/DDBJ whole genome shotgun (WGS) entry which is preliminary data.</text>
</comment>
<accession>A0AAE0GD11</accession>
<dbReference type="PANTHER" id="PTHR43752:SF2">
    <property type="entry name" value="BNR_ASP-BOX REPEAT FAMILY PROTEIN"/>
    <property type="match status" value="1"/>
</dbReference>
<dbReference type="InterPro" id="IPR011040">
    <property type="entry name" value="Sialidase"/>
</dbReference>
<feature type="domain" description="Sialidase" evidence="2">
    <location>
        <begin position="246"/>
        <end position="560"/>
    </location>
</feature>
<name>A0AAE0GD11_9CHLO</name>
<dbReference type="SUPFAM" id="SSF50939">
    <property type="entry name" value="Sialidases"/>
    <property type="match status" value="1"/>
</dbReference>
<gene>
    <name evidence="3" type="ORF">CYMTET_15922</name>
</gene>
<evidence type="ECO:0000313" key="3">
    <source>
        <dbReference type="EMBL" id="KAK3275980.1"/>
    </source>
</evidence>
<protein>
    <recommendedName>
        <fullName evidence="2">Sialidase domain-containing protein</fullName>
    </recommendedName>
</protein>
<organism evidence="3 4">
    <name type="scientific">Cymbomonas tetramitiformis</name>
    <dbReference type="NCBI Taxonomy" id="36881"/>
    <lineage>
        <taxon>Eukaryota</taxon>
        <taxon>Viridiplantae</taxon>
        <taxon>Chlorophyta</taxon>
        <taxon>Pyramimonadophyceae</taxon>
        <taxon>Pyramimonadales</taxon>
        <taxon>Pyramimonadaceae</taxon>
        <taxon>Cymbomonas</taxon>
    </lineage>
</organism>
<evidence type="ECO:0000259" key="2">
    <source>
        <dbReference type="Pfam" id="PF13088"/>
    </source>
</evidence>
<dbReference type="CDD" id="cd15482">
    <property type="entry name" value="Sialidase_non-viral"/>
    <property type="match status" value="1"/>
</dbReference>
<evidence type="ECO:0000313" key="4">
    <source>
        <dbReference type="Proteomes" id="UP001190700"/>
    </source>
</evidence>
<sequence>MKNFRSKAKLAVFVMTIVVSSWSGLLLAIKAEYYLAGATGAKKTALQSLSTAPLPDPSALSPQPAPYHTAGLTTGNSVRQDPVRSGSSRVDRSRALHKGAAPTRRRRGAQGTSQGAAQGVAQGASFRSAKVHLENISMLVDGEHVPSDEPTAEEELPTVQDIATEGADFAASDANDFAGSDANDFAGSDANAVYAFPGCDQVSSVDLNAGFGNLQRARGEWIYRYNRSGITYTHMAMMTALPNGSALVIWQAGLGAEGTSDQHFELTVSRKPLDPSQGPSDFEWAPPRRLHAIGGGGGAIWGPVLHYDQLDERLWLFYSESRGRCRGGPMEWAPGGDIKLTTMSLASGEWSRPRVIYGQEEDGGIPKVTANKALQLSSGEWLLPFWRERALLSRSSKACKEDMKGKGGASVLQSQDRGRTWNAYGMLVLPNTWLIENALVELPNRTVLMVFRTQINIIYAVRSHDQGRTWDTPTPLGAPAMPNPNAKVDLVALHPTGTLALVYNDHAKAPTPDIPECIKCRTQLRVAISSDSGATWQRMATIEDEVGASLRYHYPTLQQYGCRLFVVYSKFYAKKLTHADPNFAMQGIRIANVMLNDAIGSSPKVADENNYAEEFDSTL</sequence>
<dbReference type="AlphaFoldDB" id="A0AAE0GD11"/>
<dbReference type="PANTHER" id="PTHR43752">
    <property type="entry name" value="BNR/ASP-BOX REPEAT FAMILY PROTEIN"/>
    <property type="match status" value="1"/>
</dbReference>
<dbReference type="Gene3D" id="2.120.10.10">
    <property type="match status" value="1"/>
</dbReference>
<evidence type="ECO:0000256" key="1">
    <source>
        <dbReference type="SAM" id="MobiDB-lite"/>
    </source>
</evidence>
<dbReference type="EMBL" id="LGRX02006855">
    <property type="protein sequence ID" value="KAK3275980.1"/>
    <property type="molecule type" value="Genomic_DNA"/>
</dbReference>
<feature type="compositionally biased region" description="Low complexity" evidence="1">
    <location>
        <begin position="109"/>
        <end position="123"/>
    </location>
</feature>
<dbReference type="InterPro" id="IPR036278">
    <property type="entry name" value="Sialidase_sf"/>
</dbReference>
<feature type="region of interest" description="Disordered" evidence="1">
    <location>
        <begin position="50"/>
        <end position="123"/>
    </location>
</feature>